<dbReference type="AlphaFoldDB" id="A0A6A6DUL8"/>
<dbReference type="Proteomes" id="UP000800200">
    <property type="component" value="Unassembled WGS sequence"/>
</dbReference>
<feature type="transmembrane region" description="Helical" evidence="1">
    <location>
        <begin position="20"/>
        <end position="42"/>
    </location>
</feature>
<evidence type="ECO:0000313" key="3">
    <source>
        <dbReference type="Proteomes" id="UP000800200"/>
    </source>
</evidence>
<keyword evidence="1" id="KW-1133">Transmembrane helix</keyword>
<gene>
    <name evidence="2" type="ORF">K469DRAFT_587530</name>
</gene>
<name>A0A6A6DUL8_9PEZI</name>
<feature type="transmembrane region" description="Helical" evidence="1">
    <location>
        <begin position="89"/>
        <end position="112"/>
    </location>
</feature>
<feature type="transmembrane region" description="Helical" evidence="1">
    <location>
        <begin position="54"/>
        <end position="77"/>
    </location>
</feature>
<evidence type="ECO:0008006" key="4">
    <source>
        <dbReference type="Google" id="ProtNLM"/>
    </source>
</evidence>
<dbReference type="EMBL" id="ML994650">
    <property type="protein sequence ID" value="KAF2182082.1"/>
    <property type="molecule type" value="Genomic_DNA"/>
</dbReference>
<dbReference type="PANTHER" id="PTHR38848">
    <property type="entry name" value="G-PROTEIN COUPLED RECEPTORS FAMILY 3 PROFILE DOMAIN-CONTAINING PROTEIN"/>
    <property type="match status" value="1"/>
</dbReference>
<accession>A0A6A6DUL8</accession>
<reference evidence="2" key="1">
    <citation type="journal article" date="2020" name="Stud. Mycol.">
        <title>101 Dothideomycetes genomes: a test case for predicting lifestyles and emergence of pathogens.</title>
        <authorList>
            <person name="Haridas S."/>
            <person name="Albert R."/>
            <person name="Binder M."/>
            <person name="Bloem J."/>
            <person name="Labutti K."/>
            <person name="Salamov A."/>
            <person name="Andreopoulos B."/>
            <person name="Baker S."/>
            <person name="Barry K."/>
            <person name="Bills G."/>
            <person name="Bluhm B."/>
            <person name="Cannon C."/>
            <person name="Castanera R."/>
            <person name="Culley D."/>
            <person name="Daum C."/>
            <person name="Ezra D."/>
            <person name="Gonzalez J."/>
            <person name="Henrissat B."/>
            <person name="Kuo A."/>
            <person name="Liang C."/>
            <person name="Lipzen A."/>
            <person name="Lutzoni F."/>
            <person name="Magnuson J."/>
            <person name="Mondo S."/>
            <person name="Nolan M."/>
            <person name="Ohm R."/>
            <person name="Pangilinan J."/>
            <person name="Park H.-J."/>
            <person name="Ramirez L."/>
            <person name="Alfaro M."/>
            <person name="Sun H."/>
            <person name="Tritt A."/>
            <person name="Yoshinaga Y."/>
            <person name="Zwiers L.-H."/>
            <person name="Turgeon B."/>
            <person name="Goodwin S."/>
            <person name="Spatafora J."/>
            <person name="Crous P."/>
            <person name="Grigoriev I."/>
        </authorList>
    </citation>
    <scope>NUCLEOTIDE SEQUENCE</scope>
    <source>
        <strain evidence="2">CBS 207.26</strain>
    </source>
</reference>
<keyword evidence="1" id="KW-0812">Transmembrane</keyword>
<keyword evidence="3" id="KW-1185">Reference proteome</keyword>
<feature type="transmembrane region" description="Helical" evidence="1">
    <location>
        <begin position="173"/>
        <end position="193"/>
    </location>
</feature>
<evidence type="ECO:0000313" key="2">
    <source>
        <dbReference type="EMBL" id="KAF2182082.1"/>
    </source>
</evidence>
<proteinExistence type="predicted"/>
<feature type="transmembrane region" description="Helical" evidence="1">
    <location>
        <begin position="214"/>
        <end position="237"/>
    </location>
</feature>
<dbReference type="OrthoDB" id="3210850at2759"/>
<feature type="transmembrane region" description="Helical" evidence="1">
    <location>
        <begin position="132"/>
        <end position="153"/>
    </location>
</feature>
<sequence length="264" mass="29805">MVVFPREKVHGPYVPAVVPTAARAASMTLSCLSLAIVSVCIIRRTQNIKSWRTLSVPGWILIALYFDSFLFVFVSAILKDIGTNTSEGICQASILICICFYFSSKVLLYFFLVEKVHIVRREKRTRLQDKLYIFNCFGMMLPYLGVIILSFIWRISYINTDGTCIIGIGREALIPVVAFDIIVNAYLTALFIAPIRRLYSYKSNSRMREYLHTIACRSCIGSCCTLLATMTNGVVMMVLNGEPGWICFISCNADVLFTVLVLHW</sequence>
<dbReference type="PANTHER" id="PTHR38848:SF3">
    <property type="entry name" value="G-PROTEIN COUPLED RECEPTORS FAMILY 3 PROFILE DOMAIN-CONTAINING PROTEIN"/>
    <property type="match status" value="1"/>
</dbReference>
<protein>
    <recommendedName>
        <fullName evidence="4">G-protein coupled receptors family 1 profile domain-containing protein</fullName>
    </recommendedName>
</protein>
<keyword evidence="1" id="KW-0472">Membrane</keyword>
<organism evidence="2 3">
    <name type="scientific">Zopfia rhizophila CBS 207.26</name>
    <dbReference type="NCBI Taxonomy" id="1314779"/>
    <lineage>
        <taxon>Eukaryota</taxon>
        <taxon>Fungi</taxon>
        <taxon>Dikarya</taxon>
        <taxon>Ascomycota</taxon>
        <taxon>Pezizomycotina</taxon>
        <taxon>Dothideomycetes</taxon>
        <taxon>Dothideomycetes incertae sedis</taxon>
        <taxon>Zopfiaceae</taxon>
        <taxon>Zopfia</taxon>
    </lineage>
</organism>
<evidence type="ECO:0000256" key="1">
    <source>
        <dbReference type="SAM" id="Phobius"/>
    </source>
</evidence>